<feature type="transmembrane region" description="Helical" evidence="6">
    <location>
        <begin position="37"/>
        <end position="55"/>
    </location>
</feature>
<dbReference type="Gene3D" id="3.30.70.120">
    <property type="match status" value="1"/>
</dbReference>
<dbReference type="InterPro" id="IPR003740">
    <property type="entry name" value="YitT"/>
</dbReference>
<keyword evidence="3 6" id="KW-0812">Transmembrane</keyword>
<feature type="transmembrane region" description="Helical" evidence="6">
    <location>
        <begin position="84"/>
        <end position="105"/>
    </location>
</feature>
<dbReference type="Pfam" id="PF10035">
    <property type="entry name" value="DUF2179"/>
    <property type="match status" value="1"/>
</dbReference>
<dbReference type="InterPro" id="IPR015867">
    <property type="entry name" value="N-reg_PII/ATP_PRibTrfase_C"/>
</dbReference>
<evidence type="ECO:0000256" key="6">
    <source>
        <dbReference type="SAM" id="Phobius"/>
    </source>
</evidence>
<dbReference type="eggNOG" id="COG1284">
    <property type="taxonomic scope" value="Bacteria"/>
</dbReference>
<dbReference type="Pfam" id="PF02588">
    <property type="entry name" value="YitT_membrane"/>
    <property type="match status" value="1"/>
</dbReference>
<dbReference type="GO" id="GO:0005886">
    <property type="term" value="C:plasma membrane"/>
    <property type="evidence" value="ECO:0007669"/>
    <property type="project" value="UniProtKB-SubCell"/>
</dbReference>
<feature type="transmembrane region" description="Helical" evidence="6">
    <location>
        <begin position="61"/>
        <end position="79"/>
    </location>
</feature>
<dbReference type="CDD" id="cd16380">
    <property type="entry name" value="YitT_C"/>
    <property type="match status" value="1"/>
</dbReference>
<dbReference type="HOGENOM" id="CLU_063199_1_1_7"/>
<dbReference type="PANTHER" id="PTHR33545:SF5">
    <property type="entry name" value="UPF0750 MEMBRANE PROTEIN YITT"/>
    <property type="match status" value="1"/>
</dbReference>
<evidence type="ECO:0000313" key="9">
    <source>
        <dbReference type="Proteomes" id="UP000007844"/>
    </source>
</evidence>
<keyword evidence="4 6" id="KW-1133">Transmembrane helix</keyword>
<evidence type="ECO:0000256" key="5">
    <source>
        <dbReference type="ARBA" id="ARBA00023136"/>
    </source>
</evidence>
<keyword evidence="9" id="KW-1185">Reference proteome</keyword>
<keyword evidence="5 6" id="KW-0472">Membrane</keyword>
<feature type="transmembrane region" description="Helical" evidence="6">
    <location>
        <begin position="12"/>
        <end position="30"/>
    </location>
</feature>
<sequence length="287" mass="32005" precursor="true">MPQRFRNLSYSVPWNLWLLLSGSAIFAFGLKAVALPYGLITGGISGLGLLLFYVTDLFSPGAWYFLLNLPIMAVGWIFISRRFVLYTIFGMVSLSLFIELLPWTVVLENKFLAVMAGGALMGAGAGISLRSLGSAGGTDIVAIFLNQRYNIRVGQVGFTFNMLLFGAGLFFLNPNDVLYSLAMIFISSWVLEYFLGMFNQRKMVIIISDRQQEITDSIKTNLRRGVTLLHGMGAYSGQPKEVMLTIINNIQLKRLEEIIYRVDPKAFTIVGTTSNVLGEGFSRRKQY</sequence>
<organism evidence="8 9">
    <name type="scientific">Desulfocurvibacter africanus subsp. africanus str. Walvis Bay</name>
    <dbReference type="NCBI Taxonomy" id="690850"/>
    <lineage>
        <taxon>Bacteria</taxon>
        <taxon>Pseudomonadati</taxon>
        <taxon>Thermodesulfobacteriota</taxon>
        <taxon>Desulfovibrionia</taxon>
        <taxon>Desulfovibrionales</taxon>
        <taxon>Desulfovibrionaceae</taxon>
        <taxon>Desulfocurvibacter</taxon>
    </lineage>
</organism>
<gene>
    <name evidence="8" type="ORF">Desaf_0822</name>
</gene>
<feature type="transmembrane region" description="Helical" evidence="6">
    <location>
        <begin position="177"/>
        <end position="195"/>
    </location>
</feature>
<protein>
    <recommendedName>
        <fullName evidence="7">DUF2179 domain-containing protein</fullName>
    </recommendedName>
</protein>
<proteinExistence type="predicted"/>
<dbReference type="PANTHER" id="PTHR33545">
    <property type="entry name" value="UPF0750 MEMBRANE PROTEIN YITT-RELATED"/>
    <property type="match status" value="1"/>
</dbReference>
<dbReference type="Proteomes" id="UP000007844">
    <property type="component" value="Chromosome"/>
</dbReference>
<accession>F3YW70</accession>
<evidence type="ECO:0000259" key="7">
    <source>
        <dbReference type="Pfam" id="PF10035"/>
    </source>
</evidence>
<feature type="transmembrane region" description="Helical" evidence="6">
    <location>
        <begin position="153"/>
        <end position="171"/>
    </location>
</feature>
<reference evidence="8 9" key="1">
    <citation type="journal article" date="2011" name="J. Bacteriol.">
        <title>Genome sequence of the mercury-methylating and pleomorphic Desulfovibrio africanus Strain Walvis Bay.</title>
        <authorList>
            <person name="Brown S.D."/>
            <person name="Wall J.D."/>
            <person name="Kucken A.M."/>
            <person name="Gilmour C.C."/>
            <person name="Podar M."/>
            <person name="Brandt C.C."/>
            <person name="Teshima H."/>
            <person name="Detter J.C."/>
            <person name="Han C.S."/>
            <person name="Land M.L."/>
            <person name="Lucas S."/>
            <person name="Han J."/>
            <person name="Pennacchio L."/>
            <person name="Nolan M."/>
            <person name="Pitluck S."/>
            <person name="Woyke T."/>
            <person name="Goodwin L."/>
            <person name="Palumbo A.V."/>
            <person name="Elias D.A."/>
        </authorList>
    </citation>
    <scope>NUCLEOTIDE SEQUENCE [LARGE SCALE GENOMIC DNA]</scope>
    <source>
        <strain evidence="8 9">Walvis Bay</strain>
    </source>
</reference>
<evidence type="ECO:0000256" key="2">
    <source>
        <dbReference type="ARBA" id="ARBA00022475"/>
    </source>
</evidence>
<dbReference type="KEGG" id="daf:Desaf_0822"/>
<dbReference type="AlphaFoldDB" id="F3YW70"/>
<evidence type="ECO:0000256" key="1">
    <source>
        <dbReference type="ARBA" id="ARBA00004651"/>
    </source>
</evidence>
<evidence type="ECO:0000256" key="4">
    <source>
        <dbReference type="ARBA" id="ARBA00022989"/>
    </source>
</evidence>
<dbReference type="InterPro" id="IPR051461">
    <property type="entry name" value="UPF0750_membrane"/>
</dbReference>
<comment type="subcellular location">
    <subcellularLocation>
        <location evidence="1">Cell membrane</location>
        <topology evidence="1">Multi-pass membrane protein</topology>
    </subcellularLocation>
</comment>
<dbReference type="RefSeq" id="WP_014259002.1">
    <property type="nucleotide sequence ID" value="NC_016629.1"/>
</dbReference>
<feature type="domain" description="DUF2179" evidence="7">
    <location>
        <begin position="224"/>
        <end position="278"/>
    </location>
</feature>
<keyword evidence="2" id="KW-1003">Cell membrane</keyword>
<evidence type="ECO:0000313" key="8">
    <source>
        <dbReference type="EMBL" id="EGJ49173.1"/>
    </source>
</evidence>
<dbReference type="STRING" id="690850.Desaf_0822"/>
<feature type="transmembrane region" description="Helical" evidence="6">
    <location>
        <begin position="111"/>
        <end position="132"/>
    </location>
</feature>
<evidence type="ECO:0000256" key="3">
    <source>
        <dbReference type="ARBA" id="ARBA00022692"/>
    </source>
</evidence>
<dbReference type="PIRSF" id="PIRSF006483">
    <property type="entry name" value="Membrane_protein_YitT"/>
    <property type="match status" value="1"/>
</dbReference>
<dbReference type="InterPro" id="IPR019264">
    <property type="entry name" value="DUF2179"/>
</dbReference>
<name>F3YW70_DESAF</name>
<dbReference type="EMBL" id="CP003221">
    <property type="protein sequence ID" value="EGJ49173.1"/>
    <property type="molecule type" value="Genomic_DNA"/>
</dbReference>